<reference evidence="8" key="1">
    <citation type="submission" date="2016-08" db="EMBL/GenBank/DDBJ databases">
        <title>Complete Genome Seqeunce of Paenibacillus sp. BIHB 4019 from tea rhizoplane.</title>
        <authorList>
            <person name="Thakur R."/>
            <person name="Swarnkar M.K."/>
            <person name="Gulati A."/>
        </authorList>
    </citation>
    <scope>NUCLEOTIDE SEQUENCE [LARGE SCALE GENOMIC DNA]</scope>
    <source>
        <strain evidence="8">BIHB4019</strain>
    </source>
</reference>
<evidence type="ECO:0000256" key="5">
    <source>
        <dbReference type="ARBA" id="ARBA00023004"/>
    </source>
</evidence>
<dbReference type="InterPro" id="IPR017972">
    <property type="entry name" value="Cyt_P450_CS"/>
</dbReference>
<name>A0A1B2DP27_9BACL</name>
<evidence type="ECO:0000256" key="4">
    <source>
        <dbReference type="ARBA" id="ARBA00023002"/>
    </source>
</evidence>
<keyword evidence="5 7" id="KW-0408">Iron</keyword>
<organism evidence="8">
    <name type="scientific">Paenibacillus sp. BIHB 4019</name>
    <dbReference type="NCBI Taxonomy" id="1870819"/>
    <lineage>
        <taxon>Bacteria</taxon>
        <taxon>Bacillati</taxon>
        <taxon>Bacillota</taxon>
        <taxon>Bacilli</taxon>
        <taxon>Bacillales</taxon>
        <taxon>Paenibacillaceae</taxon>
        <taxon>Paenibacillus</taxon>
    </lineage>
</organism>
<comment type="similarity">
    <text evidence="1 7">Belongs to the cytochrome P450 family.</text>
</comment>
<dbReference type="InterPro" id="IPR036396">
    <property type="entry name" value="Cyt_P450_sf"/>
</dbReference>
<dbReference type="PANTHER" id="PTHR46696:SF1">
    <property type="entry name" value="CYTOCHROME P450 YJIB-RELATED"/>
    <property type="match status" value="1"/>
</dbReference>
<evidence type="ECO:0000256" key="2">
    <source>
        <dbReference type="ARBA" id="ARBA00022617"/>
    </source>
</evidence>
<evidence type="ECO:0000256" key="1">
    <source>
        <dbReference type="ARBA" id="ARBA00010617"/>
    </source>
</evidence>
<sequence length="417" mass="47724">MNNHVISLADITSFQSKEEEFSPYSWYRRMLNQDPVIFNEGSNAYHVFKYDYVKTVLSDFKNFSSVRTRSIVQVGYQSNDDKDKEMVKTFPDQLDIHNVDPPEHRKRRSLLAAAFTPRSLRLWEPRIQAAVDELVAQFADQSKVDIVEAYTSVLPVVVMSDLLGVPSKDRLLFKAWVDKLFLPATHENFNEINELKKKAGDEYYQYLYPLVVAKRSHLEDDIISDLIRVEVDGGHFTDDEIVRTTMFLLGAGIETTSNLLANSFYAFLYDQPELYQELRNNPELVPDAVEELLRFRFHISKMDRTVKEDNDVLGIPLKKGDTIVAWMSAANMDESMFEDPFTLNIHRENNNKQLAFGYGAHFCLGAPLARLEAALVLTAFLKTFSKIAPDTTFILEDNLVPSAAGQSLTRLPIQLFK</sequence>
<dbReference type="InterPro" id="IPR002397">
    <property type="entry name" value="Cyt_P450_B"/>
</dbReference>
<protein>
    <submittedName>
        <fullName evidence="8">Cytochrome P450</fullName>
    </submittedName>
</protein>
<evidence type="ECO:0000256" key="3">
    <source>
        <dbReference type="ARBA" id="ARBA00022723"/>
    </source>
</evidence>
<keyword evidence="4 7" id="KW-0560">Oxidoreductase</keyword>
<dbReference type="GO" id="GO:0005506">
    <property type="term" value="F:iron ion binding"/>
    <property type="evidence" value="ECO:0007669"/>
    <property type="project" value="InterPro"/>
</dbReference>
<dbReference type="Gene3D" id="1.10.630.10">
    <property type="entry name" value="Cytochrome P450"/>
    <property type="match status" value="1"/>
</dbReference>
<dbReference type="FunFam" id="1.10.630.10:FF:000018">
    <property type="entry name" value="Cytochrome P450 monooxygenase"/>
    <property type="match status" value="1"/>
</dbReference>
<dbReference type="RefSeq" id="WP_099520486.1">
    <property type="nucleotide sequence ID" value="NZ_CP016808.1"/>
</dbReference>
<dbReference type="PANTHER" id="PTHR46696">
    <property type="entry name" value="P450, PUTATIVE (EUROFUNG)-RELATED"/>
    <property type="match status" value="1"/>
</dbReference>
<dbReference type="Pfam" id="PF00067">
    <property type="entry name" value="p450"/>
    <property type="match status" value="1"/>
</dbReference>
<dbReference type="PRINTS" id="PR00359">
    <property type="entry name" value="BP450"/>
</dbReference>
<evidence type="ECO:0000256" key="6">
    <source>
        <dbReference type="ARBA" id="ARBA00023033"/>
    </source>
</evidence>
<evidence type="ECO:0000313" key="8">
    <source>
        <dbReference type="EMBL" id="ANY69454.1"/>
    </source>
</evidence>
<keyword evidence="3 7" id="KW-0479">Metal-binding</keyword>
<proteinExistence type="inferred from homology"/>
<keyword evidence="2 7" id="KW-0349">Heme</keyword>
<dbReference type="InterPro" id="IPR001128">
    <property type="entry name" value="Cyt_P450"/>
</dbReference>
<dbReference type="GO" id="GO:0004497">
    <property type="term" value="F:monooxygenase activity"/>
    <property type="evidence" value="ECO:0007669"/>
    <property type="project" value="UniProtKB-KW"/>
</dbReference>
<dbReference type="CDD" id="cd11032">
    <property type="entry name" value="P450_EryK-like"/>
    <property type="match status" value="1"/>
</dbReference>
<dbReference type="SUPFAM" id="SSF48264">
    <property type="entry name" value="Cytochrome P450"/>
    <property type="match status" value="1"/>
</dbReference>
<evidence type="ECO:0000256" key="7">
    <source>
        <dbReference type="RuleBase" id="RU000461"/>
    </source>
</evidence>
<dbReference type="PROSITE" id="PS00086">
    <property type="entry name" value="CYTOCHROME_P450"/>
    <property type="match status" value="1"/>
</dbReference>
<keyword evidence="6 7" id="KW-0503">Monooxygenase</keyword>
<gene>
    <name evidence="8" type="ORF">BBD42_25435</name>
</gene>
<accession>A0A1B2DP27</accession>
<dbReference type="AlphaFoldDB" id="A0A1B2DP27"/>
<dbReference type="GO" id="GO:0020037">
    <property type="term" value="F:heme binding"/>
    <property type="evidence" value="ECO:0007669"/>
    <property type="project" value="InterPro"/>
</dbReference>
<dbReference type="GO" id="GO:0016705">
    <property type="term" value="F:oxidoreductase activity, acting on paired donors, with incorporation or reduction of molecular oxygen"/>
    <property type="evidence" value="ECO:0007669"/>
    <property type="project" value="InterPro"/>
</dbReference>
<dbReference type="EMBL" id="CP016808">
    <property type="protein sequence ID" value="ANY69454.1"/>
    <property type="molecule type" value="Genomic_DNA"/>
</dbReference>